<reference evidence="11" key="1">
    <citation type="journal article" date="2007" name="Environ. Microbiol.">
        <title>Proteorhodopsin photosystem gene clusters exhibit co-evolutionary trends and shared ancestry among diverse marine microbial phyla.</title>
        <authorList>
            <person name="McCarren J."/>
            <person name="Delong E.F."/>
        </authorList>
    </citation>
    <scope>NUCLEOTIDE SEQUENCE</scope>
</reference>
<dbReference type="InterPro" id="IPR014105">
    <property type="entry name" value="Carotenoid/retinoid_OxRdtase"/>
</dbReference>
<dbReference type="EMBL" id="EF100190">
    <property type="protein sequence ID" value="ABL60986.1"/>
    <property type="molecule type" value="Genomic_DNA"/>
</dbReference>
<dbReference type="PANTHER" id="PTHR43734:SF3">
    <property type="entry name" value="B-CAROTENE KETOLASE"/>
    <property type="match status" value="1"/>
</dbReference>
<keyword evidence="7 9" id="KW-0560">Oxidoreductase</keyword>
<dbReference type="GO" id="GO:0016117">
    <property type="term" value="P:carotenoid biosynthetic process"/>
    <property type="evidence" value="ECO:0007669"/>
    <property type="project" value="UniProtKB-KW"/>
</dbReference>
<gene>
    <name evidence="11" type="ORF">ALOHA_HF1019P19.49c</name>
</gene>
<dbReference type="PANTHER" id="PTHR43734">
    <property type="entry name" value="PHYTOENE DESATURASE"/>
    <property type="match status" value="1"/>
</dbReference>
<evidence type="ECO:0000256" key="6">
    <source>
        <dbReference type="ARBA" id="ARBA00022827"/>
    </source>
</evidence>
<dbReference type="AlphaFoldDB" id="A4GIH6"/>
<feature type="domain" description="Amine oxidase" evidence="10">
    <location>
        <begin position="27"/>
        <end position="495"/>
    </location>
</feature>
<comment type="similarity">
    <text evidence="3 9">Belongs to the carotenoid/retinoid oxidoreductase family.</text>
</comment>
<evidence type="ECO:0000256" key="2">
    <source>
        <dbReference type="ARBA" id="ARBA00004829"/>
    </source>
</evidence>
<evidence type="ECO:0000256" key="4">
    <source>
        <dbReference type="ARBA" id="ARBA00022630"/>
    </source>
</evidence>
<comment type="cofactor">
    <cofactor evidence="1">
        <name>FAD</name>
        <dbReference type="ChEBI" id="CHEBI:57692"/>
    </cofactor>
</comment>
<proteinExistence type="inferred from homology"/>
<keyword evidence="5 9" id="KW-0125">Carotenoid biosynthesis</keyword>
<dbReference type="PROSITE" id="PS00982">
    <property type="entry name" value="PHYTOENE_DH"/>
    <property type="match status" value="1"/>
</dbReference>
<dbReference type="InterPro" id="IPR008150">
    <property type="entry name" value="Phytoene_DH_bac_CS"/>
</dbReference>
<dbReference type="InterPro" id="IPR036188">
    <property type="entry name" value="FAD/NAD-bd_sf"/>
</dbReference>
<accession>A4GIH6</accession>
<evidence type="ECO:0000256" key="9">
    <source>
        <dbReference type="RuleBase" id="RU362075"/>
    </source>
</evidence>
<evidence type="ECO:0000256" key="3">
    <source>
        <dbReference type="ARBA" id="ARBA00006046"/>
    </source>
</evidence>
<organism evidence="11">
    <name type="scientific">uncultured marine bacterium HF10_19P19</name>
    <dbReference type="NCBI Taxonomy" id="413067"/>
    <lineage>
        <taxon>Bacteria</taxon>
        <taxon>environmental samples</taxon>
    </lineage>
</organism>
<reference evidence="11" key="2">
    <citation type="journal article" date="2007" name="Proc. Natl. Acad. Sci. U.S.A.">
        <title>Proteorhodopsin photosystem gene expression enables photophosphorylation in a heterologous host.</title>
        <authorList>
            <person name="Martinez A."/>
            <person name="Bradley A.S."/>
            <person name="Waldbauer J.R."/>
            <person name="Summons R.E."/>
            <person name="Delong E.F."/>
        </authorList>
    </citation>
    <scope>NUCLEOTIDE SEQUENCE</scope>
</reference>
<dbReference type="SUPFAM" id="SSF51905">
    <property type="entry name" value="FAD/NAD(P)-binding domain"/>
    <property type="match status" value="1"/>
</dbReference>
<sequence>MDDARPYSYKKDMVERVHSVVVGSGFGGIAAALRMRAKGHQVTLIERLEDVGGRARVFERGGFRHDAGPTVITAPFLFDELFDLFGETRSEHLKFVPLDPWYRFHFHDGSEFDYRPSLADTHAEIARFSPEDTKNYDRLVNTSKQIFDVGFTQLADKPFTRFTSMIKLIPQLLRLRSYLTVAQLVNSHIKHPLLRQAFSIHPLLVGGNPFDTTSIYALIHYLERKWGVYFCMGGTGKLVAELKALMIRQGVDLKLNTDIIEICVSDKKVTGVRTADGAFISADNVICNADPPTVYRQMLPSQTHLRKKVLPEAVTRYSMGLFVLFFGTQQRYPDIAHHTIWMGKRYKDLLHDIFSKKILAEDFSLYLHRPTATDARFAPEGCDSFYVLCPVPNLQGDVDWAKQGPLLQDRIVTALEKSIMPDLRNVITEDFYMTPEDFKADYRSEHGAGFSISPSFTQSAWFRYHNRDPHLANLYFSGAGAHPGAGMPGVLCSAKVVETLVSEDERKAAHVQPTR</sequence>
<evidence type="ECO:0000256" key="5">
    <source>
        <dbReference type="ARBA" id="ARBA00022746"/>
    </source>
</evidence>
<keyword evidence="4" id="KW-0285">Flavoprotein</keyword>
<protein>
    <recommendedName>
        <fullName evidence="8">Phytoene dehydrogenase</fullName>
    </recommendedName>
</protein>
<evidence type="ECO:0000256" key="1">
    <source>
        <dbReference type="ARBA" id="ARBA00001974"/>
    </source>
</evidence>
<keyword evidence="6" id="KW-0274">FAD</keyword>
<dbReference type="GO" id="GO:0016627">
    <property type="term" value="F:oxidoreductase activity, acting on the CH-CH group of donors"/>
    <property type="evidence" value="ECO:0007669"/>
    <property type="project" value="UniProtKB-ARBA"/>
</dbReference>
<dbReference type="Pfam" id="PF01593">
    <property type="entry name" value="Amino_oxidase"/>
    <property type="match status" value="1"/>
</dbReference>
<dbReference type="InterPro" id="IPR002937">
    <property type="entry name" value="Amino_oxidase"/>
</dbReference>
<name>A4GIH6_9BACT</name>
<evidence type="ECO:0000256" key="8">
    <source>
        <dbReference type="ARBA" id="ARBA00031986"/>
    </source>
</evidence>
<evidence type="ECO:0000259" key="10">
    <source>
        <dbReference type="Pfam" id="PF01593"/>
    </source>
</evidence>
<evidence type="ECO:0000313" key="11">
    <source>
        <dbReference type="EMBL" id="ABL60986.1"/>
    </source>
</evidence>
<evidence type="ECO:0000256" key="7">
    <source>
        <dbReference type="ARBA" id="ARBA00023002"/>
    </source>
</evidence>
<comment type="pathway">
    <text evidence="2 9">Carotenoid biosynthesis.</text>
</comment>
<dbReference type="NCBIfam" id="TIGR02734">
    <property type="entry name" value="crtI_fam"/>
    <property type="match status" value="1"/>
</dbReference>
<dbReference type="Gene3D" id="3.50.50.60">
    <property type="entry name" value="FAD/NAD(P)-binding domain"/>
    <property type="match status" value="2"/>
</dbReference>